<proteinExistence type="predicted"/>
<dbReference type="PROSITE" id="PS50977">
    <property type="entry name" value="HTH_TETR_2"/>
    <property type="match status" value="1"/>
</dbReference>
<organism evidence="6 7">
    <name type="scientific">Kineothrix sedimenti</name>
    <dbReference type="NCBI Taxonomy" id="3123317"/>
    <lineage>
        <taxon>Bacteria</taxon>
        <taxon>Bacillati</taxon>
        <taxon>Bacillota</taxon>
        <taxon>Clostridia</taxon>
        <taxon>Lachnospirales</taxon>
        <taxon>Lachnospiraceae</taxon>
        <taxon>Kineothrix</taxon>
    </lineage>
</organism>
<dbReference type="PANTHER" id="PTHR47506">
    <property type="entry name" value="TRANSCRIPTIONAL REGULATORY PROTEIN"/>
    <property type="match status" value="1"/>
</dbReference>
<dbReference type="PRINTS" id="PR00455">
    <property type="entry name" value="HTHTETR"/>
</dbReference>
<evidence type="ECO:0000313" key="7">
    <source>
        <dbReference type="Proteomes" id="UP001451571"/>
    </source>
</evidence>
<keyword evidence="1" id="KW-0805">Transcription regulation</keyword>
<dbReference type="Gene3D" id="1.10.357.10">
    <property type="entry name" value="Tetracycline Repressor, domain 2"/>
    <property type="match status" value="1"/>
</dbReference>
<dbReference type="Proteomes" id="UP001451571">
    <property type="component" value="Chromosome"/>
</dbReference>
<dbReference type="InterPro" id="IPR001647">
    <property type="entry name" value="HTH_TetR"/>
</dbReference>
<dbReference type="RefSeq" id="WP_342759217.1">
    <property type="nucleotide sequence ID" value="NZ_CP146256.1"/>
</dbReference>
<evidence type="ECO:0000256" key="4">
    <source>
        <dbReference type="PROSITE-ProRule" id="PRU00335"/>
    </source>
</evidence>
<sequence>MGKKGEETKQHIRKAAYSLFAEKGFKAVTMKDICEKSGLSRGGLYRHYPGTEEIFEEIVNGFVQKQEDEFADRIGKGIPATQILEEVLSRYKEEMNDSQASLSVAIYEYYTAAERENNALLIRYGASKRMWQRLIIYGMERGEFRRVDAEAVYDIIVFSYQGVRMYSKMMPIDEKIPERIIKQIKEMLL</sequence>
<dbReference type="PANTHER" id="PTHR47506:SF1">
    <property type="entry name" value="HTH-TYPE TRANSCRIPTIONAL REGULATOR YJDC"/>
    <property type="match status" value="1"/>
</dbReference>
<evidence type="ECO:0000313" key="6">
    <source>
        <dbReference type="EMBL" id="XAH75650.1"/>
    </source>
</evidence>
<protein>
    <submittedName>
        <fullName evidence="6">TetR/AcrR family transcriptional regulator</fullName>
    </submittedName>
</protein>
<dbReference type="SUPFAM" id="SSF46689">
    <property type="entry name" value="Homeodomain-like"/>
    <property type="match status" value="1"/>
</dbReference>
<evidence type="ECO:0000256" key="1">
    <source>
        <dbReference type="ARBA" id="ARBA00023015"/>
    </source>
</evidence>
<dbReference type="EMBL" id="CP146256">
    <property type="protein sequence ID" value="XAH75650.1"/>
    <property type="molecule type" value="Genomic_DNA"/>
</dbReference>
<feature type="DNA-binding region" description="H-T-H motif" evidence="4">
    <location>
        <begin position="29"/>
        <end position="48"/>
    </location>
</feature>
<evidence type="ECO:0000256" key="2">
    <source>
        <dbReference type="ARBA" id="ARBA00023125"/>
    </source>
</evidence>
<keyword evidence="3" id="KW-0804">Transcription</keyword>
<dbReference type="InterPro" id="IPR041612">
    <property type="entry name" value="YfiR_C"/>
</dbReference>
<accession>A0ABZ3F1W3</accession>
<evidence type="ECO:0000259" key="5">
    <source>
        <dbReference type="PROSITE" id="PS50977"/>
    </source>
</evidence>
<dbReference type="InterPro" id="IPR036271">
    <property type="entry name" value="Tet_transcr_reg_TetR-rel_C_sf"/>
</dbReference>
<gene>
    <name evidence="6" type="ORF">V6984_07810</name>
</gene>
<feature type="domain" description="HTH tetR-type" evidence="5">
    <location>
        <begin position="6"/>
        <end position="66"/>
    </location>
</feature>
<name>A0ABZ3F1W3_9FIRM</name>
<dbReference type="InterPro" id="IPR009057">
    <property type="entry name" value="Homeodomain-like_sf"/>
</dbReference>
<dbReference type="Gene3D" id="1.10.10.60">
    <property type="entry name" value="Homeodomain-like"/>
    <property type="match status" value="1"/>
</dbReference>
<dbReference type="SUPFAM" id="SSF48498">
    <property type="entry name" value="Tetracyclin repressor-like, C-terminal domain"/>
    <property type="match status" value="1"/>
</dbReference>
<reference evidence="6 7" key="1">
    <citation type="submission" date="2024-02" db="EMBL/GenBank/DDBJ databases">
        <title>Bacterial strain from lacustrine sediment.</title>
        <authorList>
            <person name="Petit C."/>
            <person name="Fadhlaoui K."/>
        </authorList>
    </citation>
    <scope>NUCLEOTIDE SEQUENCE [LARGE SCALE GENOMIC DNA]</scope>
    <source>
        <strain evidence="6 7">IPX-CK</strain>
    </source>
</reference>
<dbReference type="Pfam" id="PF17922">
    <property type="entry name" value="TetR_C_17"/>
    <property type="match status" value="1"/>
</dbReference>
<keyword evidence="7" id="KW-1185">Reference proteome</keyword>
<dbReference type="Pfam" id="PF00440">
    <property type="entry name" value="TetR_N"/>
    <property type="match status" value="1"/>
</dbReference>
<evidence type="ECO:0000256" key="3">
    <source>
        <dbReference type="ARBA" id="ARBA00023163"/>
    </source>
</evidence>
<keyword evidence="2 4" id="KW-0238">DNA-binding</keyword>